<feature type="coiled-coil region" evidence="2">
    <location>
        <begin position="1053"/>
        <end position="1094"/>
    </location>
</feature>
<feature type="region of interest" description="Disordered" evidence="3">
    <location>
        <begin position="1371"/>
        <end position="1404"/>
    </location>
</feature>
<dbReference type="InterPro" id="IPR010090">
    <property type="entry name" value="Phage_tape_meas"/>
</dbReference>
<evidence type="ECO:0000256" key="1">
    <source>
        <dbReference type="ARBA" id="ARBA00022612"/>
    </source>
</evidence>
<proteinExistence type="predicted"/>
<dbReference type="NCBIfam" id="TIGR01760">
    <property type="entry name" value="tape_meas_TP901"/>
    <property type="match status" value="1"/>
</dbReference>
<feature type="coiled-coil region" evidence="2">
    <location>
        <begin position="1181"/>
        <end position="1253"/>
    </location>
</feature>
<evidence type="ECO:0000256" key="3">
    <source>
        <dbReference type="SAM" id="MobiDB-lite"/>
    </source>
</evidence>
<keyword evidence="1" id="KW-1188">Viral release from host cell</keyword>
<dbReference type="PANTHER" id="PTHR37813">
    <property type="entry name" value="FELS-2 PROPHAGE PROTEIN"/>
    <property type="match status" value="1"/>
</dbReference>
<accession>A0A329LY51</accession>
<dbReference type="EMBL" id="QMFB01000034">
    <property type="protein sequence ID" value="RAV12172.1"/>
    <property type="molecule type" value="Genomic_DNA"/>
</dbReference>
<dbReference type="PANTHER" id="PTHR37813:SF1">
    <property type="entry name" value="FELS-2 PROPHAGE PROTEIN"/>
    <property type="match status" value="1"/>
</dbReference>
<dbReference type="Proteomes" id="UP000250369">
    <property type="component" value="Unassembled WGS sequence"/>
</dbReference>
<keyword evidence="2" id="KW-0175">Coiled coil</keyword>
<feature type="coiled-coil region" evidence="2">
    <location>
        <begin position="682"/>
        <end position="709"/>
    </location>
</feature>
<protein>
    <submittedName>
        <fullName evidence="5">Phage tail tape measure protein</fullName>
    </submittedName>
</protein>
<evidence type="ECO:0000256" key="2">
    <source>
        <dbReference type="SAM" id="Coils"/>
    </source>
</evidence>
<keyword evidence="6" id="KW-1185">Reference proteome</keyword>
<evidence type="ECO:0000259" key="4">
    <source>
        <dbReference type="Pfam" id="PF10145"/>
    </source>
</evidence>
<evidence type="ECO:0000313" key="6">
    <source>
        <dbReference type="Proteomes" id="UP000250369"/>
    </source>
</evidence>
<feature type="coiled-coil region" evidence="2">
    <location>
        <begin position="584"/>
        <end position="654"/>
    </location>
</feature>
<feature type="region of interest" description="Disordered" evidence="3">
    <location>
        <begin position="1032"/>
        <end position="1053"/>
    </location>
</feature>
<feature type="domain" description="Phage tail tape measure protein" evidence="4">
    <location>
        <begin position="117"/>
        <end position="321"/>
    </location>
</feature>
<reference evidence="5 6" key="1">
    <citation type="journal article" date="2009" name="Int. J. Syst. Evol. Microbiol.">
        <title>Paenibacillus contaminans sp. nov., isolated from a contaminated laboratory plate.</title>
        <authorList>
            <person name="Chou J.H."/>
            <person name="Lee J.H."/>
            <person name="Lin M.C."/>
            <person name="Chang P.S."/>
            <person name="Arun A.B."/>
            <person name="Young C.C."/>
            <person name="Chen W.M."/>
        </authorList>
    </citation>
    <scope>NUCLEOTIDE SEQUENCE [LARGE SCALE GENOMIC DNA]</scope>
    <source>
        <strain evidence="5 6">CKOBP-6</strain>
    </source>
</reference>
<name>A0A329LY51_9BACL</name>
<comment type="caution">
    <text evidence="5">The sequence shown here is derived from an EMBL/GenBank/DDBJ whole genome shotgun (WGS) entry which is preliminary data.</text>
</comment>
<organism evidence="5 6">
    <name type="scientific">Paenibacillus contaminans</name>
    <dbReference type="NCBI Taxonomy" id="450362"/>
    <lineage>
        <taxon>Bacteria</taxon>
        <taxon>Bacillati</taxon>
        <taxon>Bacillota</taxon>
        <taxon>Bacilli</taxon>
        <taxon>Bacillales</taxon>
        <taxon>Paenibacillaceae</taxon>
        <taxon>Paenibacillus</taxon>
    </lineage>
</organism>
<dbReference type="Pfam" id="PF10145">
    <property type="entry name" value="PhageMin_Tail"/>
    <property type="match status" value="1"/>
</dbReference>
<dbReference type="OrthoDB" id="2476793at2"/>
<dbReference type="RefSeq" id="WP_113035721.1">
    <property type="nucleotide sequence ID" value="NZ_QMFB01000034.1"/>
</dbReference>
<evidence type="ECO:0000313" key="5">
    <source>
        <dbReference type="EMBL" id="RAV12172.1"/>
    </source>
</evidence>
<sequence length="1692" mass="187481">MADNLKLTVTAILNTSSAAVEALNNQIRQLSDKTSRIAIKVSIDPPDAAKQATPFQTLAATISSTFKEKLNIKQRISDFFVEGIKYVNELNKTLTEISVITGKSQQEVSSLGQEYGKLARELGVTTKYAADASIEFYRQGLSQEEVLERVKTSTAFAKASNLDYKKSADMLTATVQSMGVSIERAADVFSYLGGVTTAKSDEIGKGLQKAGGSAKALGIDFEKISTWIALVSSRSRESAESVGQSFQTILSRMQGLKDNKSFSESDSVQVDEMADALSRVGIQLLDNEGQFRNFGTVMDELGMKWSTLGAYNKQYLSALIGGASEQKRFLQLMEGYKDTIPLYEQALFSAGTTQQKFALHQEGTEAALNRLRASLEGLWQNAFQTDTLQSAINLLTGLVSAVDSVVETLGFLPTMAGTATAAFFLFNKTALKGFYDELGLLPTRIGLFKLQLQEVMASGNLAATAMRGLTVALGGLVRAILPLAIVTGITYGVTKLFEAFSSAKERAKEATTVNYEHVNSLKEQKKALEEAASEYQALKQTEESGSATLEQKQKLYQLQEQLVSQYGVSVTGINNEGKAYTDSAELINARVKSLEDQIAKENELNLVKLRAKDSQDTKAISKASNKRDTAEEELKDYEEQLKRFEEDVRKGRVTNKDGFYKKLPFQLDIDPAKSPDAIRNLREGLNFKVAELQKEFEEANNTLQERLKERIAGLQGASDQYIRELQSSGTKISAQQKAFINEMIKSVAGDKKDVDVQLGEIKQAIDALNAADFNKLLDDFQAAKASGNESKMEDIREQILKLTDTVSAGIPKAEAFKAKISEWFTVTKQAKAETFDFDGSVAKLHTTIGQTSKSIEPLNKLLQDMADGKQINADTISGLVEKEKGLIDAVTIENGVISINQEAVENLRNAKLQAIEDPLKKLEGSLEAQRVALNTELQMYGLQIAGIESVAKAKNELLARDNEIDAQLKKQGSTDFKNTGSLITGVARPDFTPGSLLELEKEQIQKKLYELDKFKYMQDDLKRLQIEAAALSPNKEKSAGGGSKSGSETREQLKDALELQDTLKERINAINSEHEARRKNIEAIERQIKLHEKQKDYKLAIEETNRLLNEQQAVVEGLVNANKALHQEADDIRSKNAKYGDEAFFDSWFDANNEASEAYKQFLNSFAEQSRLVHDSSAMTTEAKNKEIDRLQNEQKEVQKLFDQLSLLKHAYGDNITKIVEMNDAIDASNENNEKYRQEIKQTIDELGKQATEKHDKWVDETEAALKQTVEAYKEAFRAIGKEEDKRHEKTIANLEKDYKQYERAIGDIIGAYDRLNEKTDYEEELTAKEQDMAELVKRQTLLLQDDSLEGKALARENQQTIDDLDRELAKMKRDRSRETTKQGLEDALETERRKTERLKEEENERHQAIKARLDAVIEDEKIFAQLEEAVFSGHTTNLKLIFDGLGDSLKSMIADVGKGLDAELIQPLNQIGTDLGNKTSAGKTKLEQAAKDAQSGKTEAIGGSVKGEEWLAALSPNDRAQAIAAMSGGKLQDWEVKLLRATYDDEYAKYLIQDAKEKWQQYTDNNDTAKADAAHQWAERVRAVNPKIGSELPAYGDYPATAQAASAFSYVPDTGRSVMNSVLNSFDVFGGLSAGSMIGSGIVQRSETKNESKTVMIDTMFNVEKMDASMNPNAFFDKFINGMKGLGVTFA</sequence>
<gene>
    <name evidence="5" type="ORF">DQG23_35210</name>
</gene>